<feature type="region of interest" description="Disordered" evidence="1">
    <location>
        <begin position="40"/>
        <end position="74"/>
    </location>
</feature>
<dbReference type="Proteomes" id="UP000269265">
    <property type="component" value="Unassembled WGS sequence"/>
</dbReference>
<keyword evidence="2" id="KW-0472">Membrane</keyword>
<evidence type="ECO:0000313" key="3">
    <source>
        <dbReference type="EMBL" id="RRS05592.1"/>
    </source>
</evidence>
<dbReference type="AlphaFoldDB" id="A0A426VFB1"/>
<reference evidence="3 4" key="1">
    <citation type="submission" date="2018-12" db="EMBL/GenBank/DDBJ databases">
        <title>The whole draft genome of Aquabacterium sp. SJQ9.</title>
        <authorList>
            <person name="Sun L."/>
            <person name="Gao X."/>
            <person name="Chen W."/>
            <person name="Huang K."/>
        </authorList>
    </citation>
    <scope>NUCLEOTIDE SEQUENCE [LARGE SCALE GENOMIC DNA]</scope>
    <source>
        <strain evidence="3 4">SJQ9</strain>
    </source>
</reference>
<sequence length="242" mass="26880">MISYDQSSGSRWVWLVAGVALLGCATAAWWWYGSSQSADPAAPSEVASTPAAGPVVNLATPPAEGPDGRPTDFTQQEWSSLKEAVGNKPDGAKELKRITAYLRYQRGFEQWQALQDTSKTAERHALAQQLLDQLPERLSNMEMTMGESLLICGVLLTDLEPDENLRTQKMEGCKTKLEQLAPKLDSEQALRDAECRTEFLRRQAAIVAEYQAQPEAQRNQTKFEQDIEAARRSVYDSPTCGR</sequence>
<dbReference type="RefSeq" id="WP_125242159.1">
    <property type="nucleotide sequence ID" value="NZ_RSED01000003.1"/>
</dbReference>
<evidence type="ECO:0000313" key="4">
    <source>
        <dbReference type="Proteomes" id="UP000269265"/>
    </source>
</evidence>
<feature type="compositionally biased region" description="Basic and acidic residues" evidence="1">
    <location>
        <begin position="221"/>
        <end position="234"/>
    </location>
</feature>
<feature type="region of interest" description="Disordered" evidence="1">
    <location>
        <begin position="212"/>
        <end position="242"/>
    </location>
</feature>
<feature type="transmembrane region" description="Helical" evidence="2">
    <location>
        <begin position="12"/>
        <end position="32"/>
    </location>
</feature>
<keyword evidence="4" id="KW-1185">Reference proteome</keyword>
<name>A0A426VFB1_9BURK</name>
<protein>
    <submittedName>
        <fullName evidence="3">Uncharacterized protein</fullName>
    </submittedName>
</protein>
<dbReference type="OrthoDB" id="9152140at2"/>
<evidence type="ECO:0000256" key="1">
    <source>
        <dbReference type="SAM" id="MobiDB-lite"/>
    </source>
</evidence>
<organism evidence="3 4">
    <name type="scientific">Aquabacterium soli</name>
    <dbReference type="NCBI Taxonomy" id="2493092"/>
    <lineage>
        <taxon>Bacteria</taxon>
        <taxon>Pseudomonadati</taxon>
        <taxon>Pseudomonadota</taxon>
        <taxon>Betaproteobacteria</taxon>
        <taxon>Burkholderiales</taxon>
        <taxon>Aquabacterium</taxon>
    </lineage>
</organism>
<gene>
    <name evidence="3" type="ORF">EIP75_05175</name>
</gene>
<comment type="caution">
    <text evidence="3">The sequence shown here is derived from an EMBL/GenBank/DDBJ whole genome shotgun (WGS) entry which is preliminary data.</text>
</comment>
<dbReference type="EMBL" id="RSED01000003">
    <property type="protein sequence ID" value="RRS05592.1"/>
    <property type="molecule type" value="Genomic_DNA"/>
</dbReference>
<proteinExistence type="predicted"/>
<accession>A0A426VFB1</accession>
<evidence type="ECO:0000256" key="2">
    <source>
        <dbReference type="SAM" id="Phobius"/>
    </source>
</evidence>
<keyword evidence="2" id="KW-1133">Transmembrane helix</keyword>
<keyword evidence="2" id="KW-0812">Transmembrane</keyword>